<dbReference type="RefSeq" id="XP_022405819.1">
    <property type="nucleotide sequence ID" value="XM_022543060.1"/>
</dbReference>
<protein>
    <submittedName>
        <fullName evidence="1">Uncharacterized protein</fullName>
    </submittedName>
</protein>
<dbReference type="GeneID" id="34459321"/>
<reference evidence="2" key="1">
    <citation type="journal article" date="2017" name="Genome Biol.">
        <title>Comparative genomics reveals high biological diversity and specific adaptations in the industrially and medically important fungal genus Aspergillus.</title>
        <authorList>
            <person name="de Vries R.P."/>
            <person name="Riley R."/>
            <person name="Wiebenga A."/>
            <person name="Aguilar-Osorio G."/>
            <person name="Amillis S."/>
            <person name="Uchima C.A."/>
            <person name="Anderluh G."/>
            <person name="Asadollahi M."/>
            <person name="Askin M."/>
            <person name="Barry K."/>
            <person name="Battaglia E."/>
            <person name="Bayram O."/>
            <person name="Benocci T."/>
            <person name="Braus-Stromeyer S.A."/>
            <person name="Caldana C."/>
            <person name="Canovas D."/>
            <person name="Cerqueira G.C."/>
            <person name="Chen F."/>
            <person name="Chen W."/>
            <person name="Choi C."/>
            <person name="Clum A."/>
            <person name="Dos Santos R.A."/>
            <person name="Damasio A.R."/>
            <person name="Diallinas G."/>
            <person name="Emri T."/>
            <person name="Fekete E."/>
            <person name="Flipphi M."/>
            <person name="Freyberg S."/>
            <person name="Gallo A."/>
            <person name="Gournas C."/>
            <person name="Habgood R."/>
            <person name="Hainaut M."/>
            <person name="Harispe M.L."/>
            <person name="Henrissat B."/>
            <person name="Hilden K.S."/>
            <person name="Hope R."/>
            <person name="Hossain A."/>
            <person name="Karabika E."/>
            <person name="Karaffa L."/>
            <person name="Karanyi Z."/>
            <person name="Krasevec N."/>
            <person name="Kuo A."/>
            <person name="Kusch H."/>
            <person name="LaButti K."/>
            <person name="Lagendijk E.L."/>
            <person name="Lapidus A."/>
            <person name="Levasseur A."/>
            <person name="Lindquist E."/>
            <person name="Lipzen A."/>
            <person name="Logrieco A.F."/>
            <person name="MacCabe A."/>
            <person name="Maekelae M.R."/>
            <person name="Malavazi I."/>
            <person name="Melin P."/>
            <person name="Meyer V."/>
            <person name="Mielnichuk N."/>
            <person name="Miskei M."/>
            <person name="Molnar A.P."/>
            <person name="Mule G."/>
            <person name="Ngan C.Y."/>
            <person name="Orejas M."/>
            <person name="Orosz E."/>
            <person name="Ouedraogo J.P."/>
            <person name="Overkamp K.M."/>
            <person name="Park H.-S."/>
            <person name="Perrone G."/>
            <person name="Piumi F."/>
            <person name="Punt P.J."/>
            <person name="Ram A.F."/>
            <person name="Ramon A."/>
            <person name="Rauscher S."/>
            <person name="Record E."/>
            <person name="Riano-Pachon D.M."/>
            <person name="Robert V."/>
            <person name="Roehrig J."/>
            <person name="Ruller R."/>
            <person name="Salamov A."/>
            <person name="Salih N.S."/>
            <person name="Samson R.A."/>
            <person name="Sandor E."/>
            <person name="Sanguinetti M."/>
            <person name="Schuetze T."/>
            <person name="Sepcic K."/>
            <person name="Shelest E."/>
            <person name="Sherlock G."/>
            <person name="Sophianopoulou V."/>
            <person name="Squina F.M."/>
            <person name="Sun H."/>
            <person name="Susca A."/>
            <person name="Todd R.B."/>
            <person name="Tsang A."/>
            <person name="Unkles S.E."/>
            <person name="van de Wiele N."/>
            <person name="van Rossen-Uffink D."/>
            <person name="Oliveira J.V."/>
            <person name="Vesth T.C."/>
            <person name="Visser J."/>
            <person name="Yu J.-H."/>
            <person name="Zhou M."/>
            <person name="Andersen M.R."/>
            <person name="Archer D.B."/>
            <person name="Baker S.E."/>
            <person name="Benoit I."/>
            <person name="Brakhage A.A."/>
            <person name="Braus G.H."/>
            <person name="Fischer R."/>
            <person name="Frisvad J.C."/>
            <person name="Goldman G.H."/>
            <person name="Houbraken J."/>
            <person name="Oakley B."/>
            <person name="Pocsi I."/>
            <person name="Scazzocchio C."/>
            <person name="Seiboth B."/>
            <person name="vanKuyk P.A."/>
            <person name="Wortman J."/>
            <person name="Dyer P.S."/>
            <person name="Grigoriev I.V."/>
        </authorList>
    </citation>
    <scope>NUCLEOTIDE SEQUENCE [LARGE SCALE GENOMIC DNA]</scope>
    <source>
        <strain evidence="2">CBS 516.65</strain>
    </source>
</reference>
<evidence type="ECO:0000313" key="2">
    <source>
        <dbReference type="Proteomes" id="UP000184300"/>
    </source>
</evidence>
<keyword evidence="2" id="KW-1185">Reference proteome</keyword>
<dbReference type="VEuPathDB" id="FungiDB:ASPGLDRAFT_207367"/>
<dbReference type="Proteomes" id="UP000184300">
    <property type="component" value="Unassembled WGS sequence"/>
</dbReference>
<gene>
    <name evidence="1" type="ORF">ASPGLDRAFT_207367</name>
</gene>
<evidence type="ECO:0000313" key="1">
    <source>
        <dbReference type="EMBL" id="OJJ89157.1"/>
    </source>
</evidence>
<dbReference type="EMBL" id="KV878888">
    <property type="protein sequence ID" value="OJJ89157.1"/>
    <property type="molecule type" value="Genomic_DNA"/>
</dbReference>
<organism evidence="1 2">
    <name type="scientific">Aspergillus glaucus CBS 516.65</name>
    <dbReference type="NCBI Taxonomy" id="1160497"/>
    <lineage>
        <taxon>Eukaryota</taxon>
        <taxon>Fungi</taxon>
        <taxon>Dikarya</taxon>
        <taxon>Ascomycota</taxon>
        <taxon>Pezizomycotina</taxon>
        <taxon>Eurotiomycetes</taxon>
        <taxon>Eurotiomycetidae</taxon>
        <taxon>Eurotiales</taxon>
        <taxon>Aspergillaceae</taxon>
        <taxon>Aspergillus</taxon>
        <taxon>Aspergillus subgen. Aspergillus</taxon>
    </lineage>
</organism>
<dbReference type="AlphaFoldDB" id="A0A1L9VZ79"/>
<proteinExistence type="predicted"/>
<accession>A0A1L9VZ79</accession>
<name>A0A1L9VZ79_ASPGL</name>
<sequence length="154" mass="17667">MKSTTYMPYKAAARCSFLLSFTTHPWFVLFINTLRPYDFSPSIPSPSLFSHVQSRKMENHRLKTKHADDLFHRGTPDFNNLEIRSTWNGKVDEPADLQISLEVPSFSSSLLVSHLLTTSLAHTGQMHPEHAASHPKPPTVVYIFRQDVRSLYLR</sequence>